<feature type="domain" description="RRM" evidence="4">
    <location>
        <begin position="2"/>
        <end position="72"/>
    </location>
</feature>
<dbReference type="InterPro" id="IPR000504">
    <property type="entry name" value="RRM_dom"/>
</dbReference>
<dbReference type="EMBL" id="JAATIS010000220">
    <property type="protein sequence ID" value="KAG2469287.1"/>
    <property type="molecule type" value="Genomic_DNA"/>
</dbReference>
<feature type="compositionally biased region" description="Pro residues" evidence="3">
    <location>
        <begin position="194"/>
        <end position="211"/>
    </location>
</feature>
<protein>
    <submittedName>
        <fullName evidence="5">RBM4B protein</fullName>
    </submittedName>
</protein>
<feature type="non-terminal residue" evidence="5">
    <location>
        <position position="351"/>
    </location>
</feature>
<evidence type="ECO:0000313" key="5">
    <source>
        <dbReference type="EMBL" id="KAG2469287.1"/>
    </source>
</evidence>
<evidence type="ECO:0000313" key="6">
    <source>
        <dbReference type="Proteomes" id="UP000886611"/>
    </source>
</evidence>
<dbReference type="AlphaFoldDB" id="A0A8X8BX02"/>
<dbReference type="PANTHER" id="PTHR48025:SF26">
    <property type="entry name" value="HETEROGENEOUS NUCLEAR RIBONUCLEOPROTEIN M-RELATED"/>
    <property type="match status" value="1"/>
</dbReference>
<feature type="domain" description="RRM" evidence="4">
    <location>
        <begin position="78"/>
        <end position="148"/>
    </location>
</feature>
<dbReference type="SUPFAM" id="SSF54928">
    <property type="entry name" value="RNA-binding domain, RBD"/>
    <property type="match status" value="2"/>
</dbReference>
<dbReference type="Gene3D" id="3.30.70.330">
    <property type="match status" value="2"/>
</dbReference>
<dbReference type="InterPro" id="IPR035979">
    <property type="entry name" value="RBD_domain_sf"/>
</dbReference>
<reference evidence="5 6" key="1">
    <citation type="journal article" date="2021" name="Cell">
        <title>Tracing the genetic footprints of vertebrate landing in non-teleost ray-finned fishes.</title>
        <authorList>
            <person name="Bi X."/>
            <person name="Wang K."/>
            <person name="Yang L."/>
            <person name="Pan H."/>
            <person name="Jiang H."/>
            <person name="Wei Q."/>
            <person name="Fang M."/>
            <person name="Yu H."/>
            <person name="Zhu C."/>
            <person name="Cai Y."/>
            <person name="He Y."/>
            <person name="Gan X."/>
            <person name="Zeng H."/>
            <person name="Yu D."/>
            <person name="Zhu Y."/>
            <person name="Jiang H."/>
            <person name="Qiu Q."/>
            <person name="Yang H."/>
            <person name="Zhang Y.E."/>
            <person name="Wang W."/>
            <person name="Zhu M."/>
            <person name="He S."/>
            <person name="Zhang G."/>
        </authorList>
    </citation>
    <scope>NUCLEOTIDE SEQUENCE [LARGE SCALE GENOMIC DNA]</scope>
    <source>
        <strain evidence="5">Bchr_013</strain>
    </source>
</reference>
<feature type="region of interest" description="Disordered" evidence="3">
    <location>
        <begin position="145"/>
        <end position="222"/>
    </location>
</feature>
<dbReference type="PANTHER" id="PTHR48025">
    <property type="entry name" value="OS02G0815200 PROTEIN"/>
    <property type="match status" value="1"/>
</dbReference>
<evidence type="ECO:0000259" key="4">
    <source>
        <dbReference type="PROSITE" id="PS50102"/>
    </source>
</evidence>
<feature type="region of interest" description="Disordered" evidence="3">
    <location>
        <begin position="244"/>
        <end position="351"/>
    </location>
</feature>
<dbReference type="SMART" id="SM00360">
    <property type="entry name" value="RRM"/>
    <property type="match status" value="2"/>
</dbReference>
<dbReference type="OrthoDB" id="79941at2759"/>
<dbReference type="FunFam" id="3.30.70.330:FF:000058">
    <property type="entry name" value="RNA-binding motif protein 4"/>
    <property type="match status" value="1"/>
</dbReference>
<feature type="compositionally biased region" description="Basic and acidic residues" evidence="3">
    <location>
        <begin position="336"/>
        <end position="351"/>
    </location>
</feature>
<dbReference type="Pfam" id="PF00076">
    <property type="entry name" value="RRM_1"/>
    <property type="match status" value="2"/>
</dbReference>
<feature type="compositionally biased region" description="Pro residues" evidence="3">
    <location>
        <begin position="300"/>
        <end position="309"/>
    </location>
</feature>
<dbReference type="CDD" id="cd12343">
    <property type="entry name" value="RRM1_2_CoAA_like"/>
    <property type="match status" value="1"/>
</dbReference>
<evidence type="ECO:0000256" key="3">
    <source>
        <dbReference type="SAM" id="MobiDB-lite"/>
    </source>
</evidence>
<feature type="compositionally biased region" description="Pro residues" evidence="3">
    <location>
        <begin position="253"/>
        <end position="263"/>
    </location>
</feature>
<dbReference type="GO" id="GO:0005634">
    <property type="term" value="C:nucleus"/>
    <property type="evidence" value="ECO:0007669"/>
    <property type="project" value="TreeGrafter"/>
</dbReference>
<name>A0A8X8BX02_POLSE</name>
<keyword evidence="1 2" id="KW-0694">RNA-binding</keyword>
<dbReference type="Proteomes" id="UP000886611">
    <property type="component" value="Unassembled WGS sequence"/>
</dbReference>
<accession>A0A8X8BX02</accession>
<sequence length="351" mass="39815">MVKIFIGNLPREATSEEIQSLFSQYGEVTECAIIKNYGFVHMKDRKSANEAIRNLHLYKLHGTAINVEASRNKSQGATKLHVANIDKSCTSQDLRALFEDYGTVTECDIVKNYAFVHMANSDEAMDAIKALDNSEFQGKRIHVQLSTSRQRTEEDDGYYQGGPPGREGFWPPKWPGERPNHGPPGFYGPGRFNHPPPYPHPPPPPPPPRPRPAMYMERSSYDDRNHAGVVDYYEKYRARPYGITSYEERRMAPLPPPPPPPPSMMRDRLSTSALDPYERRPLPPPPASASFYPRDRSPIRRPPPVPAPPVGNGYAYERTRLSPVSSLSRGSMYDMSRPREPFAERPSRFSY</sequence>
<keyword evidence="6" id="KW-1185">Reference proteome</keyword>
<evidence type="ECO:0000256" key="2">
    <source>
        <dbReference type="PROSITE-ProRule" id="PRU00176"/>
    </source>
</evidence>
<proteinExistence type="predicted"/>
<dbReference type="PROSITE" id="PS50102">
    <property type="entry name" value="RRM"/>
    <property type="match status" value="2"/>
</dbReference>
<dbReference type="InterPro" id="IPR012677">
    <property type="entry name" value="Nucleotide-bd_a/b_plait_sf"/>
</dbReference>
<dbReference type="GO" id="GO:0003729">
    <property type="term" value="F:mRNA binding"/>
    <property type="evidence" value="ECO:0007669"/>
    <property type="project" value="TreeGrafter"/>
</dbReference>
<comment type="caution">
    <text evidence="5">The sequence shown here is derived from an EMBL/GenBank/DDBJ whole genome shotgun (WGS) entry which is preliminary data.</text>
</comment>
<dbReference type="InterPro" id="IPR050502">
    <property type="entry name" value="Euk_RNA-bind_prot"/>
</dbReference>
<organism evidence="5 6">
    <name type="scientific">Polypterus senegalus</name>
    <name type="common">Senegal bichir</name>
    <dbReference type="NCBI Taxonomy" id="55291"/>
    <lineage>
        <taxon>Eukaryota</taxon>
        <taxon>Metazoa</taxon>
        <taxon>Chordata</taxon>
        <taxon>Craniata</taxon>
        <taxon>Vertebrata</taxon>
        <taxon>Euteleostomi</taxon>
        <taxon>Actinopterygii</taxon>
        <taxon>Polypteriformes</taxon>
        <taxon>Polypteridae</taxon>
        <taxon>Polypterus</taxon>
    </lineage>
</organism>
<gene>
    <name evidence="5" type="primary">Rbm4b</name>
    <name evidence="5" type="ORF">GTO96_0004543</name>
</gene>
<feature type="non-terminal residue" evidence="5">
    <location>
        <position position="1"/>
    </location>
</feature>
<evidence type="ECO:0000256" key="1">
    <source>
        <dbReference type="ARBA" id="ARBA00022884"/>
    </source>
</evidence>